<feature type="compositionally biased region" description="Polar residues" evidence="1">
    <location>
        <begin position="72"/>
        <end position="88"/>
    </location>
</feature>
<feature type="region of interest" description="Disordered" evidence="1">
    <location>
        <begin position="72"/>
        <end position="103"/>
    </location>
</feature>
<protein>
    <submittedName>
        <fullName evidence="2">Uncharacterized protein</fullName>
    </submittedName>
</protein>
<evidence type="ECO:0000256" key="1">
    <source>
        <dbReference type="SAM" id="MobiDB-lite"/>
    </source>
</evidence>
<comment type="caution">
    <text evidence="2">The sequence shown here is derived from an EMBL/GenBank/DDBJ whole genome shotgun (WGS) entry which is preliminary data.</text>
</comment>
<dbReference type="AlphaFoldDB" id="A0A502IM13"/>
<evidence type="ECO:0000313" key="2">
    <source>
        <dbReference type="EMBL" id="TPG87134.1"/>
    </source>
</evidence>
<gene>
    <name evidence="2" type="ORF">EAH74_00820</name>
</gene>
<name>A0A502IM13_9PSED</name>
<dbReference type="Proteomes" id="UP000320914">
    <property type="component" value="Unassembled WGS sequence"/>
</dbReference>
<reference evidence="2 3" key="1">
    <citation type="journal article" date="2019" name="Environ. Microbiol.">
        <title>Species interactions and distinct microbial communities in high Arctic permafrost affected cryosols are associated with the CH4 and CO2 gas fluxes.</title>
        <authorList>
            <person name="Altshuler I."/>
            <person name="Hamel J."/>
            <person name="Turney S."/>
            <person name="Magnuson E."/>
            <person name="Levesque R."/>
            <person name="Greer C."/>
            <person name="Whyte L.G."/>
        </authorList>
    </citation>
    <scope>NUCLEOTIDE SEQUENCE [LARGE SCALE GENOMIC DNA]</scope>
    <source>
        <strain evidence="2 3">OWC5</strain>
    </source>
</reference>
<sequence>MGHCARWRRTSSRKRLRIEICGRWAGLFASRLAPTFDLCRTQNLFPLETYCGSEPAREGAISRTTTLTFHVASSTADNSHPLSSPRSRGQNRRRSVHAWGSSG</sequence>
<evidence type="ECO:0000313" key="3">
    <source>
        <dbReference type="Proteomes" id="UP000320914"/>
    </source>
</evidence>
<accession>A0A502IM13</accession>
<dbReference type="EMBL" id="RCZA01000001">
    <property type="protein sequence ID" value="TPG87134.1"/>
    <property type="molecule type" value="Genomic_DNA"/>
</dbReference>
<organism evidence="2 3">
    <name type="scientific">Pseudomonas mandelii</name>
    <dbReference type="NCBI Taxonomy" id="75612"/>
    <lineage>
        <taxon>Bacteria</taxon>
        <taxon>Pseudomonadati</taxon>
        <taxon>Pseudomonadota</taxon>
        <taxon>Gammaproteobacteria</taxon>
        <taxon>Pseudomonadales</taxon>
        <taxon>Pseudomonadaceae</taxon>
        <taxon>Pseudomonas</taxon>
    </lineage>
</organism>
<proteinExistence type="predicted"/>